<dbReference type="EMBL" id="JAJFAT010000011">
    <property type="protein sequence ID" value="MCC3145403.1"/>
    <property type="molecule type" value="Genomic_DNA"/>
</dbReference>
<keyword evidence="2 6" id="KW-0805">Transcription regulation</keyword>
<comment type="caution">
    <text evidence="8">The sequence shown here is derived from an EMBL/GenBank/DDBJ whole genome shotgun (WGS) entry which is preliminary data.</text>
</comment>
<organism evidence="8 9">
    <name type="scientific">Halanaerobium polyolivorans</name>
    <dbReference type="NCBI Taxonomy" id="2886943"/>
    <lineage>
        <taxon>Bacteria</taxon>
        <taxon>Bacillati</taxon>
        <taxon>Bacillota</taxon>
        <taxon>Clostridia</taxon>
        <taxon>Halanaerobiales</taxon>
        <taxon>Halanaerobiaceae</taxon>
        <taxon>Halanaerobium</taxon>
    </lineage>
</organism>
<dbReference type="PANTHER" id="PTHR34824">
    <property type="entry name" value="HEAT-INDUCIBLE TRANSCRIPTION REPRESSOR HRCA"/>
    <property type="match status" value="1"/>
</dbReference>
<dbReference type="InterPro" id="IPR036390">
    <property type="entry name" value="WH_DNA-bd_sf"/>
</dbReference>
<evidence type="ECO:0000256" key="5">
    <source>
        <dbReference type="ARBA" id="ARBA00055319"/>
    </source>
</evidence>
<dbReference type="HAMAP" id="MF_00081">
    <property type="entry name" value="HrcA"/>
    <property type="match status" value="1"/>
</dbReference>
<evidence type="ECO:0000256" key="4">
    <source>
        <dbReference type="ARBA" id="ARBA00023163"/>
    </source>
</evidence>
<comment type="similarity">
    <text evidence="6">Belongs to the HrcA family.</text>
</comment>
<dbReference type="PIRSF" id="PIRSF005485">
    <property type="entry name" value="HrcA"/>
    <property type="match status" value="1"/>
</dbReference>
<dbReference type="InterPro" id="IPR029016">
    <property type="entry name" value="GAF-like_dom_sf"/>
</dbReference>
<dbReference type="InterPro" id="IPR023120">
    <property type="entry name" value="WHTH_transcript_rep_HrcA_IDD"/>
</dbReference>
<evidence type="ECO:0000313" key="9">
    <source>
        <dbReference type="Proteomes" id="UP001199296"/>
    </source>
</evidence>
<sequence>MMVEELDKRKKRILQAIIQEHIISASPIGSRTLAKKYSLDVSPATIRNEMADLEDLGYLEQPHTSAGRIPSDKGYRYYVDELIRREEQDVSGIIKNIEDLYQDLQNVQDIISGMAKMLSNITHYTALVSEPKTQVSRLKKVEIMQLENNSLLVVLVTDTGMVNNKIIKLQQSLSARKISYLNSFLSDKLENKLLSELDLNYLNSLEKELLAKLDLSVDLFKQFYNELEGAFEPDGVKVYLGGTSYILEQPEFNDLERLKKMLKLLDQEEMLKKIINSISNQDLEIKIGQENELEDIKNCSLVVATYYISNRAVGKIGVIGPTRMEYPRVISSVDVISDILGNLISKASG</sequence>
<reference evidence="8 9" key="1">
    <citation type="submission" date="2021-10" db="EMBL/GenBank/DDBJ databases">
        <authorList>
            <person name="Grouzdev D.S."/>
            <person name="Pantiukh K.S."/>
            <person name="Krutkina M.S."/>
        </authorList>
    </citation>
    <scope>NUCLEOTIDE SEQUENCE [LARGE SCALE GENOMIC DNA]</scope>
    <source>
        <strain evidence="8 9">Z-7514</strain>
    </source>
</reference>
<dbReference type="InterPro" id="IPR021153">
    <property type="entry name" value="HrcA_C"/>
</dbReference>
<dbReference type="FunFam" id="1.10.10.10:FF:000049">
    <property type="entry name" value="Heat-inducible transcription repressor HrcA"/>
    <property type="match status" value="1"/>
</dbReference>
<dbReference type="GO" id="GO:0003677">
    <property type="term" value="F:DNA binding"/>
    <property type="evidence" value="ECO:0007669"/>
    <property type="project" value="InterPro"/>
</dbReference>
<dbReference type="Pfam" id="PF01628">
    <property type="entry name" value="HrcA"/>
    <property type="match status" value="1"/>
</dbReference>
<gene>
    <name evidence="6 8" type="primary">hrcA</name>
    <name evidence="8" type="ORF">LJ207_08720</name>
</gene>
<keyword evidence="4 6" id="KW-0804">Transcription</keyword>
<keyword evidence="3 6" id="KW-0346">Stress response</keyword>
<dbReference type="InterPro" id="IPR002571">
    <property type="entry name" value="HrcA"/>
</dbReference>
<dbReference type="AlphaFoldDB" id="A0AAW4X0T3"/>
<keyword evidence="9" id="KW-1185">Reference proteome</keyword>
<comment type="function">
    <text evidence="5 6">Negative regulator of class I heat shock genes (grpE-dnaK-dnaJ and groELS operons). Prevents heat-shock induction of these operons.</text>
</comment>
<evidence type="ECO:0000256" key="1">
    <source>
        <dbReference type="ARBA" id="ARBA00022491"/>
    </source>
</evidence>
<dbReference type="InterPro" id="IPR036388">
    <property type="entry name" value="WH-like_DNA-bd_sf"/>
</dbReference>
<evidence type="ECO:0000259" key="7">
    <source>
        <dbReference type="Pfam" id="PF01628"/>
    </source>
</evidence>
<evidence type="ECO:0000256" key="3">
    <source>
        <dbReference type="ARBA" id="ARBA00023016"/>
    </source>
</evidence>
<protein>
    <recommendedName>
        <fullName evidence="6">Heat-inducible transcription repressor HrcA</fullName>
    </recommendedName>
</protein>
<dbReference type="SUPFAM" id="SSF55781">
    <property type="entry name" value="GAF domain-like"/>
    <property type="match status" value="1"/>
</dbReference>
<evidence type="ECO:0000313" key="8">
    <source>
        <dbReference type="EMBL" id="MCC3145403.1"/>
    </source>
</evidence>
<dbReference type="RefSeq" id="WP_229346107.1">
    <property type="nucleotide sequence ID" value="NZ_JAJFAT010000011.1"/>
</dbReference>
<keyword evidence="1 6" id="KW-0678">Repressor</keyword>
<dbReference type="Proteomes" id="UP001199296">
    <property type="component" value="Unassembled WGS sequence"/>
</dbReference>
<dbReference type="Gene3D" id="3.30.450.40">
    <property type="match status" value="1"/>
</dbReference>
<dbReference type="GO" id="GO:0045892">
    <property type="term" value="P:negative regulation of DNA-templated transcription"/>
    <property type="evidence" value="ECO:0007669"/>
    <property type="project" value="UniProtKB-UniRule"/>
</dbReference>
<dbReference type="Gene3D" id="3.30.390.60">
    <property type="entry name" value="Heat-inducible transcription repressor hrca homolog, domain 3"/>
    <property type="match status" value="1"/>
</dbReference>
<dbReference type="SUPFAM" id="SSF46785">
    <property type="entry name" value="Winged helix' DNA-binding domain"/>
    <property type="match status" value="1"/>
</dbReference>
<proteinExistence type="inferred from homology"/>
<accession>A0AAW4X0T3</accession>
<evidence type="ECO:0000256" key="6">
    <source>
        <dbReference type="HAMAP-Rule" id="MF_00081"/>
    </source>
</evidence>
<name>A0AAW4X0T3_9FIRM</name>
<dbReference type="Gene3D" id="1.10.10.10">
    <property type="entry name" value="Winged helix-like DNA-binding domain superfamily/Winged helix DNA-binding domain"/>
    <property type="match status" value="1"/>
</dbReference>
<dbReference type="PANTHER" id="PTHR34824:SF1">
    <property type="entry name" value="HEAT-INDUCIBLE TRANSCRIPTION REPRESSOR HRCA"/>
    <property type="match status" value="1"/>
</dbReference>
<evidence type="ECO:0000256" key="2">
    <source>
        <dbReference type="ARBA" id="ARBA00023015"/>
    </source>
</evidence>
<feature type="domain" description="Heat-inducible transcription repressor HrcA C-terminal" evidence="7">
    <location>
        <begin position="108"/>
        <end position="330"/>
    </location>
</feature>
<dbReference type="NCBIfam" id="TIGR00331">
    <property type="entry name" value="hrcA"/>
    <property type="match status" value="1"/>
</dbReference>